<dbReference type="OrthoDB" id="2849215at2759"/>
<dbReference type="AlphaFoldDB" id="A0A4V1X986"/>
<dbReference type="GO" id="GO:0016757">
    <property type="term" value="F:glycosyltransferase activity"/>
    <property type="evidence" value="ECO:0007669"/>
    <property type="project" value="UniProtKB-KW"/>
</dbReference>
<dbReference type="GO" id="GO:0016020">
    <property type="term" value="C:membrane"/>
    <property type="evidence" value="ECO:0007669"/>
    <property type="project" value="UniProtKB-SubCell"/>
</dbReference>
<evidence type="ECO:0000256" key="2">
    <source>
        <dbReference type="ARBA" id="ARBA00022676"/>
    </source>
</evidence>
<dbReference type="PANTHER" id="PTHR47844">
    <property type="entry name" value="SYNTHASE CPS1, PUTATIVE (AFU_ORTHOLOGUE AFUA_7G02500)-RELATED"/>
    <property type="match status" value="1"/>
</dbReference>
<organism evidence="8 9">
    <name type="scientific">Monosporascus ibericus</name>
    <dbReference type="NCBI Taxonomy" id="155417"/>
    <lineage>
        <taxon>Eukaryota</taxon>
        <taxon>Fungi</taxon>
        <taxon>Dikarya</taxon>
        <taxon>Ascomycota</taxon>
        <taxon>Pezizomycotina</taxon>
        <taxon>Sordariomycetes</taxon>
        <taxon>Xylariomycetidae</taxon>
        <taxon>Xylariales</taxon>
        <taxon>Xylariales incertae sedis</taxon>
        <taxon>Monosporascus</taxon>
    </lineage>
</organism>
<comment type="subcellular location">
    <subcellularLocation>
        <location evidence="1">Membrane</location>
    </subcellularLocation>
</comment>
<comment type="caution">
    <text evidence="8">The sequence shown here is derived from an EMBL/GenBank/DDBJ whole genome shotgun (WGS) entry which is preliminary data.</text>
</comment>
<evidence type="ECO:0000256" key="6">
    <source>
        <dbReference type="ARBA" id="ARBA00023136"/>
    </source>
</evidence>
<proteinExistence type="predicted"/>
<evidence type="ECO:0000256" key="5">
    <source>
        <dbReference type="ARBA" id="ARBA00022989"/>
    </source>
</evidence>
<evidence type="ECO:0000313" key="8">
    <source>
        <dbReference type="EMBL" id="RYO89862.1"/>
    </source>
</evidence>
<dbReference type="Pfam" id="PF13641">
    <property type="entry name" value="Glyco_tranf_2_3"/>
    <property type="match status" value="1"/>
</dbReference>
<keyword evidence="9" id="KW-1185">Reference proteome</keyword>
<evidence type="ECO:0000256" key="3">
    <source>
        <dbReference type="ARBA" id="ARBA00022679"/>
    </source>
</evidence>
<evidence type="ECO:0000256" key="4">
    <source>
        <dbReference type="ARBA" id="ARBA00022692"/>
    </source>
</evidence>
<evidence type="ECO:0008006" key="10">
    <source>
        <dbReference type="Google" id="ProtNLM"/>
    </source>
</evidence>
<evidence type="ECO:0000256" key="1">
    <source>
        <dbReference type="ARBA" id="ARBA00004370"/>
    </source>
</evidence>
<keyword evidence="7" id="KW-0325">Glycoprotein</keyword>
<dbReference type="Gene3D" id="3.90.550.10">
    <property type="entry name" value="Spore Coat Polysaccharide Biosynthesis Protein SpsA, Chain A"/>
    <property type="match status" value="1"/>
</dbReference>
<keyword evidence="3" id="KW-0808">Transferase</keyword>
<gene>
    <name evidence="8" type="ORF">DL764_008527</name>
</gene>
<keyword evidence="6" id="KW-0472">Membrane</keyword>
<dbReference type="Proteomes" id="UP000293360">
    <property type="component" value="Unassembled WGS sequence"/>
</dbReference>
<evidence type="ECO:0000313" key="9">
    <source>
        <dbReference type="Proteomes" id="UP000293360"/>
    </source>
</evidence>
<evidence type="ECO:0000256" key="7">
    <source>
        <dbReference type="ARBA" id="ARBA00023180"/>
    </source>
</evidence>
<dbReference type="PANTHER" id="PTHR47844:SF1">
    <property type="entry name" value="EXOSTOSIN-LIKE 2"/>
    <property type="match status" value="1"/>
</dbReference>
<dbReference type="EMBL" id="QJNU01000678">
    <property type="protein sequence ID" value="RYO89862.1"/>
    <property type="molecule type" value="Genomic_DNA"/>
</dbReference>
<keyword evidence="4" id="KW-0812">Transmembrane</keyword>
<dbReference type="InterPro" id="IPR052427">
    <property type="entry name" value="Glycosyltrans_GT2/GT47"/>
</dbReference>
<name>A0A4V1X986_9PEZI</name>
<accession>A0A4V1X986</accession>
<dbReference type="STRING" id="155417.A0A4V1X986"/>
<keyword evidence="2" id="KW-0328">Glycosyltransferase</keyword>
<keyword evidence="5" id="KW-1133">Transmembrane helix</keyword>
<protein>
    <recommendedName>
        <fullName evidence="10">Glycosyltransferase 2-like domain-containing protein</fullName>
    </recommendedName>
</protein>
<reference evidence="8 9" key="1">
    <citation type="submission" date="2018-06" db="EMBL/GenBank/DDBJ databases">
        <title>Complete Genomes of Monosporascus.</title>
        <authorList>
            <person name="Robinson A.J."/>
            <person name="Natvig D.O."/>
        </authorList>
    </citation>
    <scope>NUCLEOTIDE SEQUENCE [LARGE SCALE GENOMIC DNA]</scope>
    <source>
        <strain evidence="8 9">CBS 110550</strain>
    </source>
</reference>
<sequence length="349" mass="39498">MAAPTILAIFCPGLSSITSDQVSIIVPVLYPEPTFKSGLRLLLANDPREVIIVTPNECLEAVSIAIKEANLPNDRVSKVRLLSTPVASKRMQMKRAIEAACGVIIVSCDDGTMWPGDTFLENMLPCFDDPKVGAAAAPITVSIPKERQDDQIVTPWETAAARASFLRSRGVLSAYAIARWCWVMGGPTIICRAEILKDPNFLFAYTNDYWLGRYKLEPDDDTFISRWIHTHNWEIVIQAKKETQVGRDAKTTDALITQMFRWERSSIRSFLRTLRDTPEIWRKPWVLRKTVERLIRPILTTIHIIAWILSFIHNPRFTSMMLLYYIWEAAPSYAAFLVGLNDKVAAAED</sequence>
<dbReference type="InterPro" id="IPR029044">
    <property type="entry name" value="Nucleotide-diphossugar_trans"/>
</dbReference>
<dbReference type="SUPFAM" id="SSF53448">
    <property type="entry name" value="Nucleotide-diphospho-sugar transferases"/>
    <property type="match status" value="1"/>
</dbReference>